<organism evidence="2 3">
    <name type="scientific">Erwinia pyrifoliae</name>
    <dbReference type="NCBI Taxonomy" id="79967"/>
    <lineage>
        <taxon>Bacteria</taxon>
        <taxon>Pseudomonadati</taxon>
        <taxon>Pseudomonadota</taxon>
        <taxon>Gammaproteobacteria</taxon>
        <taxon>Enterobacterales</taxon>
        <taxon>Erwiniaceae</taxon>
        <taxon>Erwinia</taxon>
    </lineage>
</organism>
<keyword evidence="1" id="KW-0472">Membrane</keyword>
<dbReference type="RefSeq" id="WP_012666969.1">
    <property type="nucleotide sequence ID" value="NZ_CP023567.1"/>
</dbReference>
<dbReference type="GeneID" id="92238206"/>
<proteinExistence type="predicted"/>
<evidence type="ECO:0000313" key="3">
    <source>
        <dbReference type="Proteomes" id="UP001058553"/>
    </source>
</evidence>
<evidence type="ECO:0000256" key="1">
    <source>
        <dbReference type="SAM" id="Phobius"/>
    </source>
</evidence>
<accession>A0ABY5X6S8</accession>
<dbReference type="Pfam" id="PF07256">
    <property type="entry name" value="DUF1435"/>
    <property type="match status" value="1"/>
</dbReference>
<keyword evidence="3" id="KW-1185">Reference proteome</keyword>
<name>A0ABY5X6S8_ERWPY</name>
<dbReference type="InterPro" id="IPR009885">
    <property type="entry name" value="DUF1435"/>
</dbReference>
<dbReference type="EMBL" id="CP103445">
    <property type="protein sequence ID" value="UWS32922.1"/>
    <property type="molecule type" value="Genomic_DNA"/>
</dbReference>
<keyword evidence="1" id="KW-1133">Transmembrane helix</keyword>
<dbReference type="Proteomes" id="UP001058553">
    <property type="component" value="Chromosome"/>
</dbReference>
<evidence type="ECO:0000313" key="2">
    <source>
        <dbReference type="EMBL" id="UWS32922.1"/>
    </source>
</evidence>
<keyword evidence="1" id="KW-0812">Transmembrane</keyword>
<gene>
    <name evidence="2" type="ORF">NYP84_15095</name>
</gene>
<reference evidence="2" key="1">
    <citation type="submission" date="2022-07" db="EMBL/GenBank/DDBJ databases">
        <title>Genetic diversity of Erwinia pyrifoliae.</title>
        <authorList>
            <person name="Park D.S."/>
            <person name="Ham H."/>
        </authorList>
    </citation>
    <scope>NUCLEOTIDE SEQUENCE</scope>
    <source>
        <strain evidence="2">CP201486</strain>
    </source>
</reference>
<sequence>MFKRMDSGWGVLVPCAMMPLLALMKLSFGEWRVLMVAAFLATVLMLFHQRLRHFLLLPSCIAVGGGLAAVSANFSSI</sequence>
<feature type="transmembrane region" description="Helical" evidence="1">
    <location>
        <begin position="7"/>
        <end position="25"/>
    </location>
</feature>
<protein>
    <submittedName>
        <fullName evidence="2">DUF1435 domain-containing protein</fullName>
    </submittedName>
</protein>
<feature type="transmembrane region" description="Helical" evidence="1">
    <location>
        <begin position="54"/>
        <end position="74"/>
    </location>
</feature>
<feature type="transmembrane region" description="Helical" evidence="1">
    <location>
        <begin position="31"/>
        <end position="47"/>
    </location>
</feature>